<evidence type="ECO:0000313" key="2">
    <source>
        <dbReference type="Proteomes" id="UP001057402"/>
    </source>
</evidence>
<dbReference type="Proteomes" id="UP001057402">
    <property type="component" value="Chromosome 3"/>
</dbReference>
<proteinExistence type="predicted"/>
<reference evidence="2" key="1">
    <citation type="journal article" date="2023" name="Front. Plant Sci.">
        <title>Chromosomal-level genome assembly of Melastoma candidum provides insights into trichome evolution.</title>
        <authorList>
            <person name="Zhong Y."/>
            <person name="Wu W."/>
            <person name="Sun C."/>
            <person name="Zou P."/>
            <person name="Liu Y."/>
            <person name="Dai S."/>
            <person name="Zhou R."/>
        </authorList>
    </citation>
    <scope>NUCLEOTIDE SEQUENCE [LARGE SCALE GENOMIC DNA]</scope>
</reference>
<accession>A0ACB9RNA0</accession>
<keyword evidence="2" id="KW-1185">Reference proteome</keyword>
<organism evidence="1 2">
    <name type="scientific">Melastoma candidum</name>
    <dbReference type="NCBI Taxonomy" id="119954"/>
    <lineage>
        <taxon>Eukaryota</taxon>
        <taxon>Viridiplantae</taxon>
        <taxon>Streptophyta</taxon>
        <taxon>Embryophyta</taxon>
        <taxon>Tracheophyta</taxon>
        <taxon>Spermatophyta</taxon>
        <taxon>Magnoliopsida</taxon>
        <taxon>eudicotyledons</taxon>
        <taxon>Gunneridae</taxon>
        <taxon>Pentapetalae</taxon>
        <taxon>rosids</taxon>
        <taxon>malvids</taxon>
        <taxon>Myrtales</taxon>
        <taxon>Melastomataceae</taxon>
        <taxon>Melastomatoideae</taxon>
        <taxon>Melastomateae</taxon>
        <taxon>Melastoma</taxon>
    </lineage>
</organism>
<comment type="caution">
    <text evidence="1">The sequence shown here is derived from an EMBL/GenBank/DDBJ whole genome shotgun (WGS) entry which is preliminary data.</text>
</comment>
<sequence>MSHDSYVLHTKVFTEGKGNREQQLYTWLDPSNKYILIGSFRKTKWKRFLWNSQRHNLLRGSTRIRHYSCNMESTHRVPFPKSQPMWIYSSLWNADHWATWGRLGKNNWNKPPRHRSYHKFNASSACVWSLYSTASSCTPHGSASWMSQTLDTAGLQRMRWVQKSYMIYKYCSDYSRFQLGLPPEPTAA</sequence>
<protein>
    <submittedName>
        <fullName evidence="1">Uncharacterized protein</fullName>
    </submittedName>
</protein>
<dbReference type="EMBL" id="CM042882">
    <property type="protein sequence ID" value="KAI4379691.1"/>
    <property type="molecule type" value="Genomic_DNA"/>
</dbReference>
<gene>
    <name evidence="1" type="ORF">MLD38_005955</name>
</gene>
<name>A0ACB9RNA0_9MYRT</name>
<evidence type="ECO:0000313" key="1">
    <source>
        <dbReference type="EMBL" id="KAI4379691.1"/>
    </source>
</evidence>